<keyword evidence="2" id="KW-1185">Reference proteome</keyword>
<evidence type="ECO:0000313" key="2">
    <source>
        <dbReference type="Proteomes" id="UP000217790"/>
    </source>
</evidence>
<dbReference type="Proteomes" id="UP000217790">
    <property type="component" value="Unassembled WGS sequence"/>
</dbReference>
<proteinExistence type="predicted"/>
<name>A0A2H3D7W7_ARMGA</name>
<evidence type="ECO:0000313" key="1">
    <source>
        <dbReference type="EMBL" id="PBK89864.1"/>
    </source>
</evidence>
<dbReference type="InParanoid" id="A0A2H3D7W7"/>
<sequence length="176" mass="20508">MGVTEIGCIWNKEQEHTMLKYRFFSAIWPVQHETENCMDIEVDQKKAIFLIWPILVVNSEEKALGLMESDKNDVYRLQTSKKKGNGHLPVSIQALEHWKNESSSETFEVHVFAQLDDLMEEMQEDIQEGREQDTQDEGADMTNMFDGPDMITNEEIAQRIARNLWEASGYRFMCII</sequence>
<reference evidence="2" key="1">
    <citation type="journal article" date="2017" name="Nat. Ecol. Evol.">
        <title>Genome expansion and lineage-specific genetic innovations in the forest pathogenic fungi Armillaria.</title>
        <authorList>
            <person name="Sipos G."/>
            <person name="Prasanna A.N."/>
            <person name="Walter M.C."/>
            <person name="O'Connor E."/>
            <person name="Balint B."/>
            <person name="Krizsan K."/>
            <person name="Kiss B."/>
            <person name="Hess J."/>
            <person name="Varga T."/>
            <person name="Slot J."/>
            <person name="Riley R."/>
            <person name="Boka B."/>
            <person name="Rigling D."/>
            <person name="Barry K."/>
            <person name="Lee J."/>
            <person name="Mihaltcheva S."/>
            <person name="LaButti K."/>
            <person name="Lipzen A."/>
            <person name="Waldron R."/>
            <person name="Moloney N.M."/>
            <person name="Sperisen C."/>
            <person name="Kredics L."/>
            <person name="Vagvoelgyi C."/>
            <person name="Patrignani A."/>
            <person name="Fitzpatrick D."/>
            <person name="Nagy I."/>
            <person name="Doyle S."/>
            <person name="Anderson J.B."/>
            <person name="Grigoriev I.V."/>
            <person name="Gueldener U."/>
            <person name="Muensterkoetter M."/>
            <person name="Nagy L.G."/>
        </authorList>
    </citation>
    <scope>NUCLEOTIDE SEQUENCE [LARGE SCALE GENOMIC DNA]</scope>
    <source>
        <strain evidence="2">Ar21-2</strain>
    </source>
</reference>
<organism evidence="1 2">
    <name type="scientific">Armillaria gallica</name>
    <name type="common">Bulbous honey fungus</name>
    <name type="synonym">Armillaria bulbosa</name>
    <dbReference type="NCBI Taxonomy" id="47427"/>
    <lineage>
        <taxon>Eukaryota</taxon>
        <taxon>Fungi</taxon>
        <taxon>Dikarya</taxon>
        <taxon>Basidiomycota</taxon>
        <taxon>Agaricomycotina</taxon>
        <taxon>Agaricomycetes</taxon>
        <taxon>Agaricomycetidae</taxon>
        <taxon>Agaricales</taxon>
        <taxon>Marasmiineae</taxon>
        <taxon>Physalacriaceae</taxon>
        <taxon>Armillaria</taxon>
    </lineage>
</organism>
<protein>
    <submittedName>
        <fullName evidence="1">Uncharacterized protein</fullName>
    </submittedName>
</protein>
<gene>
    <name evidence="1" type="ORF">ARMGADRAFT_1032945</name>
</gene>
<dbReference type="AlphaFoldDB" id="A0A2H3D7W7"/>
<accession>A0A2H3D7W7</accession>
<dbReference type="EMBL" id="KZ293667">
    <property type="protein sequence ID" value="PBK89864.1"/>
    <property type="molecule type" value="Genomic_DNA"/>
</dbReference>